<name>A0A9X3IVX0_9BACT</name>
<organism evidence="2 3">
    <name type="scientific">Nannocystis pusilla</name>
    <dbReference type="NCBI Taxonomy" id="889268"/>
    <lineage>
        <taxon>Bacteria</taxon>
        <taxon>Pseudomonadati</taxon>
        <taxon>Myxococcota</taxon>
        <taxon>Polyangia</taxon>
        <taxon>Nannocystales</taxon>
        <taxon>Nannocystaceae</taxon>
        <taxon>Nannocystis</taxon>
    </lineage>
</organism>
<evidence type="ECO:0000256" key="1">
    <source>
        <dbReference type="SAM" id="MobiDB-lite"/>
    </source>
</evidence>
<comment type="caution">
    <text evidence="2">The sequence shown here is derived from an EMBL/GenBank/DDBJ whole genome shotgun (WGS) entry which is preliminary data.</text>
</comment>
<dbReference type="Proteomes" id="UP001150924">
    <property type="component" value="Unassembled WGS sequence"/>
</dbReference>
<proteinExistence type="predicted"/>
<accession>A0A9X3IVX0</accession>
<dbReference type="AlphaFoldDB" id="A0A9X3IVX0"/>
<feature type="region of interest" description="Disordered" evidence="1">
    <location>
        <begin position="230"/>
        <end position="311"/>
    </location>
</feature>
<keyword evidence="3" id="KW-1185">Reference proteome</keyword>
<evidence type="ECO:0000313" key="3">
    <source>
        <dbReference type="Proteomes" id="UP001150924"/>
    </source>
</evidence>
<feature type="compositionally biased region" description="Low complexity" evidence="1">
    <location>
        <begin position="236"/>
        <end position="263"/>
    </location>
</feature>
<sequence>MHTSHLDHSTRRSAASILSSLLLAAALTAPGCGGGKSGGGSELTPAAQFCGSLSEYVGACAAAATPCDQAMIDDCASVVGLVSDGFLRSASDCIQAGGSPFSCLAGAIGGLAPSAAHEAFVAQFCDECAFGVGGCADVLLGRAEGPPELKAASALVLPLGDSLVDALRAECASGLGCLATFPSCAQKVLAQQVIPENTLQCLLDSLGGKTPDAAVPEDISGACGLSGGETMGGPGWTTAGTAGASASEATGTDATGETSASTGPTGGDPGTTQGDPTDTATSTSTGTTDGDVSTSGTTTTSTSTGPDMGSTTDGWDQLCAGPFSEHNECEVGGPLPEECTWCTDLVCNYIDAFCCDTQWDDMCQAHAKERCMMSCAAGTQLCAHAPCEAGVALNRACSDCVLAVCDSKPACCDVAWTDECASLALACGSC</sequence>
<protein>
    <submittedName>
        <fullName evidence="2">Uncharacterized protein</fullName>
    </submittedName>
</protein>
<feature type="compositionally biased region" description="Low complexity" evidence="1">
    <location>
        <begin position="270"/>
        <end position="311"/>
    </location>
</feature>
<dbReference type="EMBL" id="JAPNKE010000002">
    <property type="protein sequence ID" value="MCY1004183.1"/>
    <property type="molecule type" value="Genomic_DNA"/>
</dbReference>
<evidence type="ECO:0000313" key="2">
    <source>
        <dbReference type="EMBL" id="MCY1004183.1"/>
    </source>
</evidence>
<dbReference type="RefSeq" id="WP_267765719.1">
    <property type="nucleotide sequence ID" value="NZ_JAPNKE010000002.1"/>
</dbReference>
<reference evidence="2" key="1">
    <citation type="submission" date="2022-11" db="EMBL/GenBank/DDBJ databases">
        <title>Minimal conservation of predation-associated metabolite biosynthetic gene clusters underscores biosynthetic potential of Myxococcota including descriptions for ten novel species: Archangium lansinium sp. nov., Myxococcus landrumus sp. nov., Nannocystis bai.</title>
        <authorList>
            <person name="Ahearne A."/>
            <person name="Stevens C."/>
            <person name="Phillips K."/>
        </authorList>
    </citation>
    <scope>NUCLEOTIDE SEQUENCE</scope>
    <source>
        <strain evidence="2">Na p29</strain>
    </source>
</reference>
<gene>
    <name evidence="2" type="ORF">OV079_01090</name>
</gene>